<keyword evidence="1" id="KW-0472">Membrane</keyword>
<evidence type="ECO:0000313" key="4">
    <source>
        <dbReference type="Proteomes" id="UP000008555"/>
    </source>
</evidence>
<feature type="domain" description="DUF2231" evidence="2">
    <location>
        <begin position="9"/>
        <end position="147"/>
    </location>
</feature>
<gene>
    <name evidence="3" type="ordered locus">CBUD_0799</name>
</gene>
<organism evidence="3 4">
    <name type="scientific">Coxiella burnetii (strain Dugway 5J108-111)</name>
    <dbReference type="NCBI Taxonomy" id="434922"/>
    <lineage>
        <taxon>Bacteria</taxon>
        <taxon>Pseudomonadati</taxon>
        <taxon>Pseudomonadota</taxon>
        <taxon>Gammaproteobacteria</taxon>
        <taxon>Legionellales</taxon>
        <taxon>Coxiellaceae</taxon>
        <taxon>Coxiella</taxon>
    </lineage>
</organism>
<dbReference type="RefSeq" id="WP_011996749.1">
    <property type="nucleotide sequence ID" value="NC_009727.1"/>
</dbReference>
<keyword evidence="1" id="KW-1133">Transmembrane helix</keyword>
<dbReference type="Pfam" id="PF09990">
    <property type="entry name" value="DUF2231"/>
    <property type="match status" value="1"/>
</dbReference>
<dbReference type="HOGENOM" id="CLU_114916_0_0_6"/>
<evidence type="ECO:0000256" key="1">
    <source>
        <dbReference type="SAM" id="Phobius"/>
    </source>
</evidence>
<dbReference type="Gene3D" id="1.20.210.10">
    <property type="entry name" value="Cytochrome c oxidase-like, subunit I domain"/>
    <property type="match status" value="1"/>
</dbReference>
<dbReference type="InterPro" id="IPR019251">
    <property type="entry name" value="DUF2231_TM"/>
</dbReference>
<dbReference type="KEGG" id="cbd:CBUD_0799"/>
<accession>A9KDW7</accession>
<sequence>MIEIIPNWHPIFVNFTVALISVSLFFYLIGYLSKKHRIGQEWLIVGCWCLWLGTLLTIATVIVGFVAYYSVAHDAKSHEAMVLHRNWAIATFIIILAVFVWSVFSSIKKKPVSSLFILSMVIAFVLLTIAAWHGAELVFRYGVGVKPLLQSGNSDKPHHHH</sequence>
<feature type="transmembrane region" description="Helical" evidence="1">
    <location>
        <begin position="12"/>
        <end position="30"/>
    </location>
</feature>
<protein>
    <recommendedName>
        <fullName evidence="2">DUF2231 domain-containing protein</fullName>
    </recommendedName>
</protein>
<dbReference type="EMBL" id="CP000733">
    <property type="protein sequence ID" value="ABS76811.1"/>
    <property type="molecule type" value="Genomic_DNA"/>
</dbReference>
<dbReference type="InterPro" id="IPR036927">
    <property type="entry name" value="Cyt_c_oxase-like_su1_sf"/>
</dbReference>
<keyword evidence="1" id="KW-0812">Transmembrane</keyword>
<reference evidence="3 4" key="1">
    <citation type="journal article" date="2009" name="Infect. Immun.">
        <title>Comparative genomics reveal extensive transposon-mediated genomic plasticity and diversity among potential effector proteins within the genus Coxiella.</title>
        <authorList>
            <person name="Beare P.A."/>
            <person name="Unsworth N."/>
            <person name="Andoh M."/>
            <person name="Voth D.E."/>
            <person name="Omsland A."/>
            <person name="Gilk S.D."/>
            <person name="Williams K.P."/>
            <person name="Sobral B.W."/>
            <person name="Kupko J.J.III."/>
            <person name="Porcella S.F."/>
            <person name="Samuel J.E."/>
            <person name="Heinzen R.A."/>
        </authorList>
    </citation>
    <scope>NUCLEOTIDE SEQUENCE [LARGE SCALE GENOMIC DNA]</scope>
    <source>
        <strain evidence="3 4">Dugway 5J108-111</strain>
    </source>
</reference>
<feature type="transmembrane region" description="Helical" evidence="1">
    <location>
        <begin position="42"/>
        <end position="67"/>
    </location>
</feature>
<evidence type="ECO:0000313" key="3">
    <source>
        <dbReference type="EMBL" id="ABS76811.1"/>
    </source>
</evidence>
<dbReference type="Proteomes" id="UP000008555">
    <property type="component" value="Chromosome"/>
</dbReference>
<feature type="transmembrane region" description="Helical" evidence="1">
    <location>
        <begin position="116"/>
        <end position="135"/>
    </location>
</feature>
<feature type="transmembrane region" description="Helical" evidence="1">
    <location>
        <begin position="87"/>
        <end position="104"/>
    </location>
</feature>
<proteinExistence type="predicted"/>
<name>A9KDW7_COXBN</name>
<dbReference type="AlphaFoldDB" id="A9KDW7"/>
<evidence type="ECO:0000259" key="2">
    <source>
        <dbReference type="Pfam" id="PF09990"/>
    </source>
</evidence>